<evidence type="ECO:0000259" key="8">
    <source>
        <dbReference type="SMART" id="SM00925"/>
    </source>
</evidence>
<dbReference type="Gene3D" id="2.40.40.10">
    <property type="entry name" value="RlpA-like domain"/>
    <property type="match status" value="1"/>
</dbReference>
<feature type="domain" description="Lytic transglycosylase MltA" evidence="8">
    <location>
        <begin position="139"/>
        <end position="280"/>
    </location>
</feature>
<organism evidence="9 10">
    <name type="scientific">Ideonella oryzae</name>
    <dbReference type="NCBI Taxonomy" id="2937441"/>
    <lineage>
        <taxon>Bacteria</taxon>
        <taxon>Pseudomonadati</taxon>
        <taxon>Pseudomonadota</taxon>
        <taxon>Betaproteobacteria</taxon>
        <taxon>Burkholderiales</taxon>
        <taxon>Sphaerotilaceae</taxon>
        <taxon>Ideonella</taxon>
    </lineage>
</organism>
<evidence type="ECO:0000256" key="3">
    <source>
        <dbReference type="ARBA" id="ARBA00023239"/>
    </source>
</evidence>
<evidence type="ECO:0000256" key="2">
    <source>
        <dbReference type="ARBA" id="ARBA00012587"/>
    </source>
</evidence>
<dbReference type="InterPro" id="IPR026044">
    <property type="entry name" value="MltA"/>
</dbReference>
<dbReference type="Gene3D" id="2.40.240.50">
    <property type="entry name" value="Barwin-like endoglucanases"/>
    <property type="match status" value="1"/>
</dbReference>
<comment type="catalytic activity">
    <reaction evidence="1">
        <text>Exolytic cleavage of the (1-&gt;4)-beta-glycosidic linkage between N-acetylmuramic acid (MurNAc) and N-acetylglucosamine (GlcNAc) residues in peptidoglycan, from either the reducing or the non-reducing ends of the peptidoglycan chains, with concomitant formation of a 1,6-anhydrobond in the MurNAc residue.</text>
        <dbReference type="EC" id="4.2.2.n1"/>
    </reaction>
</comment>
<dbReference type="InterPro" id="IPR036908">
    <property type="entry name" value="RlpA-like_sf"/>
</dbReference>
<dbReference type="EMBL" id="JAMXMC010000009">
    <property type="protein sequence ID" value="MCO5978149.1"/>
    <property type="molecule type" value="Genomic_DNA"/>
</dbReference>
<dbReference type="PROSITE" id="PS51257">
    <property type="entry name" value="PROKAR_LIPOPROTEIN"/>
    <property type="match status" value="1"/>
</dbReference>
<dbReference type="PIRSF" id="PIRSF019422">
    <property type="entry name" value="MltA"/>
    <property type="match status" value="1"/>
</dbReference>
<feature type="region of interest" description="Disordered" evidence="6">
    <location>
        <begin position="26"/>
        <end position="51"/>
    </location>
</feature>
<evidence type="ECO:0000256" key="7">
    <source>
        <dbReference type="SAM" id="SignalP"/>
    </source>
</evidence>
<proteinExistence type="predicted"/>
<comment type="caution">
    <text evidence="9">The sequence shown here is derived from an EMBL/GenBank/DDBJ whole genome shotgun (WGS) entry which is preliminary data.</text>
</comment>
<accession>A0ABT1BQQ9</accession>
<feature type="compositionally biased region" description="Pro residues" evidence="6">
    <location>
        <begin position="29"/>
        <end position="46"/>
    </location>
</feature>
<dbReference type="CDD" id="cd14485">
    <property type="entry name" value="mltA_like_LT_A"/>
    <property type="match status" value="1"/>
</dbReference>
<dbReference type="RefSeq" id="WP_252770761.1">
    <property type="nucleotide sequence ID" value="NZ_JAMXMC010000009.1"/>
</dbReference>
<keyword evidence="7" id="KW-0732">Signal</keyword>
<dbReference type="InterPro" id="IPR005300">
    <property type="entry name" value="MltA_B"/>
</dbReference>
<dbReference type="SUPFAM" id="SSF50685">
    <property type="entry name" value="Barwin-like endoglucanases"/>
    <property type="match status" value="1"/>
</dbReference>
<evidence type="ECO:0000256" key="4">
    <source>
        <dbReference type="ARBA" id="ARBA00023316"/>
    </source>
</evidence>
<reference evidence="9 10" key="1">
    <citation type="submission" date="2022-06" db="EMBL/GenBank/DDBJ databases">
        <title>Ideonella sp. NS12-5 Genome sequencing and assembly.</title>
        <authorList>
            <person name="Jung Y."/>
        </authorList>
    </citation>
    <scope>NUCLEOTIDE SEQUENCE [LARGE SCALE GENOMIC DNA]</scope>
    <source>
        <strain evidence="9 10">NS12-5</strain>
    </source>
</reference>
<keyword evidence="10" id="KW-1185">Reference proteome</keyword>
<keyword evidence="3" id="KW-0456">Lyase</keyword>
<dbReference type="Pfam" id="PF03562">
    <property type="entry name" value="MltA"/>
    <property type="match status" value="1"/>
</dbReference>
<dbReference type="Proteomes" id="UP001204851">
    <property type="component" value="Unassembled WGS sequence"/>
</dbReference>
<evidence type="ECO:0000256" key="6">
    <source>
        <dbReference type="SAM" id="MobiDB-lite"/>
    </source>
</evidence>
<protein>
    <recommendedName>
        <fullName evidence="2">peptidoglycan lytic exotransglycosylase</fullName>
        <ecNumber evidence="2">4.2.2.n1</ecNumber>
    </recommendedName>
    <alternativeName>
        <fullName evidence="5">Murein hydrolase A</fullName>
    </alternativeName>
</protein>
<evidence type="ECO:0000313" key="10">
    <source>
        <dbReference type="Proteomes" id="UP001204851"/>
    </source>
</evidence>
<dbReference type="InterPro" id="IPR010611">
    <property type="entry name" value="3D_dom"/>
</dbReference>
<gene>
    <name evidence="9" type="ORF">M0L44_15730</name>
</gene>
<dbReference type="SMART" id="SM00925">
    <property type="entry name" value="MltA"/>
    <property type="match status" value="1"/>
</dbReference>
<dbReference type="Pfam" id="PF06725">
    <property type="entry name" value="3D"/>
    <property type="match status" value="1"/>
</dbReference>
<dbReference type="EC" id="4.2.2.n1" evidence="2"/>
<evidence type="ECO:0000256" key="5">
    <source>
        <dbReference type="ARBA" id="ARBA00030918"/>
    </source>
</evidence>
<dbReference type="PANTHER" id="PTHR30124">
    <property type="entry name" value="MEMBRANE-BOUND LYTIC MUREIN TRANSGLYCOSYLASE A"/>
    <property type="match status" value="1"/>
</dbReference>
<evidence type="ECO:0000256" key="1">
    <source>
        <dbReference type="ARBA" id="ARBA00001420"/>
    </source>
</evidence>
<evidence type="ECO:0000313" key="9">
    <source>
        <dbReference type="EMBL" id="MCO5978149.1"/>
    </source>
</evidence>
<feature type="chain" id="PRO_5047332444" description="peptidoglycan lytic exotransglycosylase" evidence="7">
    <location>
        <begin position="26"/>
        <end position="380"/>
    </location>
</feature>
<feature type="signal peptide" evidence="7">
    <location>
        <begin position="1"/>
        <end position="25"/>
    </location>
</feature>
<keyword evidence="4" id="KW-0961">Cell wall biogenesis/degradation</keyword>
<dbReference type="PANTHER" id="PTHR30124:SF0">
    <property type="entry name" value="MEMBRANE-BOUND LYTIC MUREIN TRANSGLYCOSYLASE A"/>
    <property type="match status" value="1"/>
</dbReference>
<dbReference type="CDD" id="cd14668">
    <property type="entry name" value="mlta_B"/>
    <property type="match status" value="1"/>
</dbReference>
<sequence>MSRLASGLTAMATAVLLASCSSVSLEPSAPAPTPTPAHPAPVPAPPGTLERSHARWVPSSFAELPGWGQDRALEVWPALRLGCQTPPAPWTRLCAQAHLANPASDSEARAWLEQNLKVYRVESPEGEANGLVTGYFEPLVAASRKPTAIRRVPLYTAPPDLGQRKPYWTRQQLDTLPAAQAALKGREIAWVEDPLDALILQIQGSGRLQITEPDGRQRLVRLAFAGHNEQPYKSVGRWLIDQGELKPGEASWPGIKDWARRNPKRLQEMLWQNPRYVFFREEPLPDPSLGPKGAQAVPLTPGRSVAVDPAAVPYGAPLWLDTTEPLSDRPLQRLVMAQDTGSAIVGAVRVDYFWGWGDDAEAQAGRMKQPLRLWVLWPRL</sequence>
<name>A0ABT1BQQ9_9BURK</name>